<keyword evidence="1" id="KW-1133">Transmembrane helix</keyword>
<name>A0ABP9X716_9CHLR</name>
<proteinExistence type="predicted"/>
<gene>
    <name evidence="3" type="primary">cpdA_5</name>
    <name evidence="3" type="ORF">Hgul01_04979</name>
</gene>
<evidence type="ECO:0000313" key="3">
    <source>
        <dbReference type="EMBL" id="GAA5531154.1"/>
    </source>
</evidence>
<dbReference type="InterPro" id="IPR051158">
    <property type="entry name" value="Metallophosphoesterase_sf"/>
</dbReference>
<feature type="domain" description="Calcineurin-like phosphoesterase" evidence="2">
    <location>
        <begin position="160"/>
        <end position="328"/>
    </location>
</feature>
<dbReference type="InterPro" id="IPR029052">
    <property type="entry name" value="Metallo-depent_PP-like"/>
</dbReference>
<keyword evidence="1" id="KW-0812">Transmembrane</keyword>
<dbReference type="RefSeq" id="WP_345724732.1">
    <property type="nucleotide sequence ID" value="NZ_BAABRU010000034.1"/>
</dbReference>
<evidence type="ECO:0000313" key="4">
    <source>
        <dbReference type="Proteomes" id="UP001428290"/>
    </source>
</evidence>
<dbReference type="CDD" id="cd07385">
    <property type="entry name" value="MPP_YkuE_C"/>
    <property type="match status" value="1"/>
</dbReference>
<evidence type="ECO:0000256" key="1">
    <source>
        <dbReference type="SAM" id="Phobius"/>
    </source>
</evidence>
<feature type="transmembrane region" description="Helical" evidence="1">
    <location>
        <begin position="65"/>
        <end position="94"/>
    </location>
</feature>
<dbReference type="Pfam" id="PF00149">
    <property type="entry name" value="Metallophos"/>
    <property type="match status" value="1"/>
</dbReference>
<organism evidence="3 4">
    <name type="scientific">Herpetosiphon gulosus</name>
    <dbReference type="NCBI Taxonomy" id="1973496"/>
    <lineage>
        <taxon>Bacteria</taxon>
        <taxon>Bacillati</taxon>
        <taxon>Chloroflexota</taxon>
        <taxon>Chloroflexia</taxon>
        <taxon>Herpetosiphonales</taxon>
        <taxon>Herpetosiphonaceae</taxon>
        <taxon>Herpetosiphon</taxon>
    </lineage>
</organism>
<dbReference type="PANTHER" id="PTHR31302">
    <property type="entry name" value="TRANSMEMBRANE PROTEIN WITH METALLOPHOSPHOESTERASE DOMAIN-RELATED"/>
    <property type="match status" value="1"/>
</dbReference>
<feature type="transmembrane region" description="Helical" evidence="1">
    <location>
        <begin position="114"/>
        <end position="135"/>
    </location>
</feature>
<keyword evidence="4" id="KW-1185">Reference proteome</keyword>
<dbReference type="InterPro" id="IPR004843">
    <property type="entry name" value="Calcineurin-like_PHP"/>
</dbReference>
<dbReference type="Proteomes" id="UP001428290">
    <property type="component" value="Unassembled WGS sequence"/>
</dbReference>
<dbReference type="SUPFAM" id="SSF56300">
    <property type="entry name" value="Metallo-dependent phosphatases"/>
    <property type="match status" value="1"/>
</dbReference>
<accession>A0ABP9X716</accession>
<feature type="transmembrane region" description="Helical" evidence="1">
    <location>
        <begin position="6"/>
        <end position="21"/>
    </location>
</feature>
<reference evidence="3 4" key="1">
    <citation type="submission" date="2024-02" db="EMBL/GenBank/DDBJ databases">
        <title>Herpetosiphon gulosus NBRC 112829.</title>
        <authorList>
            <person name="Ichikawa N."/>
            <person name="Katano-Makiyama Y."/>
            <person name="Hidaka K."/>
        </authorList>
    </citation>
    <scope>NUCLEOTIDE SEQUENCE [LARGE SCALE GENOMIC DNA]</scope>
    <source>
        <strain evidence="3 4">NBRC 112829</strain>
    </source>
</reference>
<dbReference type="Gene3D" id="3.60.21.10">
    <property type="match status" value="1"/>
</dbReference>
<evidence type="ECO:0000259" key="2">
    <source>
        <dbReference type="Pfam" id="PF00149"/>
    </source>
</evidence>
<feature type="transmembrane region" description="Helical" evidence="1">
    <location>
        <begin position="41"/>
        <end position="59"/>
    </location>
</feature>
<keyword evidence="1" id="KW-0472">Membrane</keyword>
<sequence length="386" mass="42184">MSIVIVVSILLLYASINWYIGRRTWQWLQALIPQRIPRWGYWAVVWVLASTPLLTRLTAGRIPAGMMALVAAIGSYWIAIFVYAGMLLALVDLLRLIQRLTGIAAAWRQRPHRLVLVTGTIVMTLLIGILGYGTWRARTPVVAEYGLTVAAPVSSPQTITIVLISDTHLGYTNNANRIHELVTMVNGLEPDLVLIAGDIIDDDLQPFRDQAMATELSKLQAGLGIYAIMGNHDVRAEELALFRSELATAGIQLLIDEWVTVDQRIVLVGRDDIGGPRTSGAVVAKPLAEIIQTADPSLPLLVMDHNPNRFEDSVAVGADLQVSGHTHAGQIFPFTLLTNQMYDQHWGTLTTGASQLVVSSGFGTWGPPIRVGTIPEVVRIEVTLTP</sequence>
<dbReference type="EMBL" id="BAABRU010000034">
    <property type="protein sequence ID" value="GAA5531154.1"/>
    <property type="molecule type" value="Genomic_DNA"/>
</dbReference>
<comment type="caution">
    <text evidence="3">The sequence shown here is derived from an EMBL/GenBank/DDBJ whole genome shotgun (WGS) entry which is preliminary data.</text>
</comment>
<dbReference type="PANTHER" id="PTHR31302:SF0">
    <property type="entry name" value="TRANSMEMBRANE PROTEIN WITH METALLOPHOSPHOESTERASE DOMAIN"/>
    <property type="match status" value="1"/>
</dbReference>
<protein>
    <submittedName>
        <fullName evidence="3">3',5'-cyclic adenosine monophosphate phosphodiesterase CpdA</fullName>
    </submittedName>
</protein>